<dbReference type="SUPFAM" id="SSF48317">
    <property type="entry name" value="Acid phosphatase/Vanadium-dependent haloperoxidase"/>
    <property type="match status" value="1"/>
</dbReference>
<keyword evidence="1" id="KW-1133">Transmembrane helix</keyword>
<dbReference type="Pfam" id="PF14378">
    <property type="entry name" value="PAP2_3"/>
    <property type="match status" value="1"/>
</dbReference>
<feature type="transmembrane region" description="Helical" evidence="1">
    <location>
        <begin position="192"/>
        <end position="208"/>
    </location>
</feature>
<dbReference type="InterPro" id="IPR036938">
    <property type="entry name" value="PAP2/HPO_sf"/>
</dbReference>
<protein>
    <submittedName>
        <fullName evidence="3">Phosphoesterase PA-phosphatase</fullName>
    </submittedName>
</protein>
<dbReference type="AlphaFoldDB" id="A0A0D5NLQ4"/>
<dbReference type="RefSeq" id="WP_045671518.1">
    <property type="nucleotide sequence ID" value="NZ_CP011058.1"/>
</dbReference>
<dbReference type="KEGG" id="pbj:VN24_17895"/>
<dbReference type="HOGENOM" id="CLU_089625_0_0_9"/>
<dbReference type="STRING" id="1126833.VN24_17895"/>
<dbReference type="GO" id="GO:0016020">
    <property type="term" value="C:membrane"/>
    <property type="evidence" value="ECO:0007669"/>
    <property type="project" value="UniProtKB-SubCell"/>
</dbReference>
<keyword evidence="1" id="KW-0472">Membrane</keyword>
<gene>
    <name evidence="3" type="ORF">VN24_17895</name>
</gene>
<keyword evidence="1" id="KW-0812">Transmembrane</keyword>
<dbReference type="OrthoDB" id="9775789at2"/>
<evidence type="ECO:0000259" key="2">
    <source>
        <dbReference type="Pfam" id="PF14378"/>
    </source>
</evidence>
<reference evidence="3 4" key="1">
    <citation type="journal article" date="2015" name="J. Biotechnol.">
        <title>Complete genome sequence of Paenibacillus beijingensis 7188(T) (=DSM 24997(T)), a novel rhizobacterium from jujube garden soil.</title>
        <authorList>
            <person name="Kwak Y."/>
            <person name="Shin J.H."/>
        </authorList>
    </citation>
    <scope>NUCLEOTIDE SEQUENCE [LARGE SCALE GENOMIC DNA]</scope>
    <source>
        <strain evidence="3 4">DSM 24997</strain>
    </source>
</reference>
<evidence type="ECO:0000313" key="3">
    <source>
        <dbReference type="EMBL" id="AJY76090.1"/>
    </source>
</evidence>
<keyword evidence="4" id="KW-1185">Reference proteome</keyword>
<dbReference type="Gene3D" id="1.20.144.10">
    <property type="entry name" value="Phosphatidic acid phosphatase type 2/haloperoxidase"/>
    <property type="match status" value="1"/>
</dbReference>
<evidence type="ECO:0000256" key="1">
    <source>
        <dbReference type="SAM" id="Phobius"/>
    </source>
</evidence>
<dbReference type="Proteomes" id="UP000032633">
    <property type="component" value="Chromosome"/>
</dbReference>
<feature type="transmembrane region" description="Helical" evidence="1">
    <location>
        <begin position="47"/>
        <end position="67"/>
    </location>
</feature>
<feature type="transmembrane region" description="Helical" evidence="1">
    <location>
        <begin position="100"/>
        <end position="126"/>
    </location>
</feature>
<accession>A0A0D5NLQ4</accession>
<dbReference type="PATRIC" id="fig|1126833.4.peg.3931"/>
<dbReference type="EMBL" id="CP011058">
    <property type="protein sequence ID" value="AJY76090.1"/>
    <property type="molecule type" value="Genomic_DNA"/>
</dbReference>
<feature type="domain" description="Inositolphosphotransferase Aur1/Ipt1" evidence="2">
    <location>
        <begin position="90"/>
        <end position="253"/>
    </location>
</feature>
<feature type="transmembrane region" description="Helical" evidence="1">
    <location>
        <begin position="215"/>
        <end position="235"/>
    </location>
</feature>
<evidence type="ECO:0000313" key="4">
    <source>
        <dbReference type="Proteomes" id="UP000032633"/>
    </source>
</evidence>
<feature type="transmembrane region" description="Helical" evidence="1">
    <location>
        <begin position="6"/>
        <end position="26"/>
    </location>
</feature>
<dbReference type="InterPro" id="IPR026841">
    <property type="entry name" value="Aur1/Ipt1"/>
</dbReference>
<sequence length="280" mass="32269">MVLFHSMTTVLIYTVVTVALLIAYGTGRNPFRAAGLFIRNLFVSRRYLFHFVALIAILFCNKYELLIEKKMQYHADFTHAIQSMEGNFVMLFQQLFHTPWLTPVLAFFYIVVFQSLLIASIGVYTYMDKSKKLYYATCYAVMLNYLIAIPFYLFFPVKEVWAFNPSVHFYMLESFPDFENQYRGLSGLDNCFPSLHTSISVTMAIIAIRSGIRKWAWFVSASAAIIIFTIFYMGIHWLTDMMGGVLLAVFASAMGFKLSDMRLTSVRRVRIPYAAGEELK</sequence>
<name>A0A0D5NLQ4_9BACL</name>
<proteinExistence type="predicted"/>
<feature type="transmembrane region" description="Helical" evidence="1">
    <location>
        <begin position="133"/>
        <end position="155"/>
    </location>
</feature>
<reference evidence="4" key="2">
    <citation type="submission" date="2015-03" db="EMBL/GenBank/DDBJ databases">
        <title>Genome sequence of Paenibacillus beijingensis strain DSM 24997T.</title>
        <authorList>
            <person name="Kwak Y."/>
            <person name="Shin J.-H."/>
        </authorList>
    </citation>
    <scope>NUCLEOTIDE SEQUENCE [LARGE SCALE GENOMIC DNA]</scope>
    <source>
        <strain evidence="4">DSM 24997</strain>
    </source>
</reference>
<organism evidence="3 4">
    <name type="scientific">Paenibacillus beijingensis</name>
    <dbReference type="NCBI Taxonomy" id="1126833"/>
    <lineage>
        <taxon>Bacteria</taxon>
        <taxon>Bacillati</taxon>
        <taxon>Bacillota</taxon>
        <taxon>Bacilli</taxon>
        <taxon>Bacillales</taxon>
        <taxon>Paenibacillaceae</taxon>
        <taxon>Paenibacillus</taxon>
    </lineage>
</organism>
<feature type="transmembrane region" description="Helical" evidence="1">
    <location>
        <begin position="241"/>
        <end position="258"/>
    </location>
</feature>